<dbReference type="AlphaFoldDB" id="W1WUY5"/>
<keyword evidence="1" id="KW-0175">Coiled coil</keyword>
<organism evidence="2">
    <name type="scientific">human gut metagenome</name>
    <dbReference type="NCBI Taxonomy" id="408170"/>
    <lineage>
        <taxon>unclassified sequences</taxon>
        <taxon>metagenomes</taxon>
        <taxon>organismal metagenomes</taxon>
    </lineage>
</organism>
<name>W1WUY5_9ZZZZ</name>
<sequence>MKQNYCNYINDFLLNMVNERMDNLENNDEYKEIERNIEILKNEVRYHLDDKIDIKLNELFELINKKQIISEEYLYKAGFHDGIVFLSNVNCR</sequence>
<evidence type="ECO:0000313" key="2">
    <source>
        <dbReference type="EMBL" id="ETJ21943.1"/>
    </source>
</evidence>
<accession>W1WUY5</accession>
<feature type="coiled-coil region" evidence="1">
    <location>
        <begin position="23"/>
        <end position="50"/>
    </location>
</feature>
<dbReference type="EMBL" id="AZMM01018302">
    <property type="protein sequence ID" value="ETJ21943.1"/>
    <property type="molecule type" value="Genomic_DNA"/>
</dbReference>
<protein>
    <submittedName>
        <fullName evidence="2">Uncharacterized protein</fullName>
    </submittedName>
</protein>
<comment type="caution">
    <text evidence="2">The sequence shown here is derived from an EMBL/GenBank/DDBJ whole genome shotgun (WGS) entry which is preliminary data.</text>
</comment>
<evidence type="ECO:0000256" key="1">
    <source>
        <dbReference type="SAM" id="Coils"/>
    </source>
</evidence>
<reference evidence="2" key="1">
    <citation type="submission" date="2013-12" db="EMBL/GenBank/DDBJ databases">
        <title>A Varibaculum cambriense genome reconstructed from a premature infant gut community with otherwise low bacterial novelty that shifts toward anaerobic metabolism during the third week of life.</title>
        <authorList>
            <person name="Brown C.T."/>
            <person name="Sharon I."/>
            <person name="Thomas B.C."/>
            <person name="Castelle C.J."/>
            <person name="Morowitz M.J."/>
            <person name="Banfield J.F."/>
        </authorList>
    </citation>
    <scope>NUCLEOTIDE SEQUENCE</scope>
</reference>
<gene>
    <name evidence="2" type="ORF">Q604_UNBC18302G0016</name>
</gene>
<proteinExistence type="predicted"/>